<proteinExistence type="predicted"/>
<dbReference type="InterPro" id="IPR001878">
    <property type="entry name" value="Znf_CCHC"/>
</dbReference>
<evidence type="ECO:0000256" key="1">
    <source>
        <dbReference type="PROSITE-ProRule" id="PRU00047"/>
    </source>
</evidence>
<gene>
    <name evidence="4" type="ORF">PHPALM_28570</name>
</gene>
<protein>
    <recommendedName>
        <fullName evidence="3">CCHC-type domain-containing protein</fullName>
    </recommendedName>
</protein>
<evidence type="ECO:0000313" key="4">
    <source>
        <dbReference type="EMBL" id="POM62295.1"/>
    </source>
</evidence>
<dbReference type="GO" id="GO:0008270">
    <property type="term" value="F:zinc ion binding"/>
    <property type="evidence" value="ECO:0007669"/>
    <property type="project" value="UniProtKB-KW"/>
</dbReference>
<organism evidence="4 5">
    <name type="scientific">Phytophthora palmivora</name>
    <dbReference type="NCBI Taxonomy" id="4796"/>
    <lineage>
        <taxon>Eukaryota</taxon>
        <taxon>Sar</taxon>
        <taxon>Stramenopiles</taxon>
        <taxon>Oomycota</taxon>
        <taxon>Peronosporomycetes</taxon>
        <taxon>Peronosporales</taxon>
        <taxon>Peronosporaceae</taxon>
        <taxon>Phytophthora</taxon>
    </lineage>
</organism>
<dbReference type="OrthoDB" id="1102029at2759"/>
<keyword evidence="1" id="KW-0862">Zinc</keyword>
<evidence type="ECO:0000259" key="3">
    <source>
        <dbReference type="PROSITE" id="PS50158"/>
    </source>
</evidence>
<dbReference type="Proteomes" id="UP000237271">
    <property type="component" value="Unassembled WGS sequence"/>
</dbReference>
<evidence type="ECO:0000256" key="2">
    <source>
        <dbReference type="SAM" id="MobiDB-lite"/>
    </source>
</evidence>
<keyword evidence="1" id="KW-0479">Metal-binding</keyword>
<sequence>MELGTAVQSSIGCYGCGKLGYMQRACPAGGQRKLPSKPRGSRGPWQKPQPKSQGTGVTSLAPESLGALETRKSNGGLLVVHASVWGYGDPFRILIDSRASTNFARHQTVARNSDKFADVLRGSKDRCQVSVRLADGTVVNVPGVRMDLAVKFEDFDSTASFLVLDMDKYDLILGMPWLEKHEPWIDWRGKTIGASRPAVSDRALVSNVPTSVRDWGARDGRQSAYAPEEVLGVAGFNEGVGMSLATGRATKAHCQACGIAATASANAEGHRVVWASSVAVPDGSDQAGNIGRRAAEAAEKSAEGVSGVGNIGPEVGSIGPQAGNTVPQTVEAVEEDAKGVAKWIGRNC</sequence>
<feature type="compositionally biased region" description="Polar residues" evidence="2">
    <location>
        <begin position="49"/>
        <end position="58"/>
    </location>
</feature>
<comment type="caution">
    <text evidence="4">The sequence shown here is derived from an EMBL/GenBank/DDBJ whole genome shotgun (WGS) entry which is preliminary data.</text>
</comment>
<feature type="domain" description="CCHC-type" evidence="3">
    <location>
        <begin position="13"/>
        <end position="27"/>
    </location>
</feature>
<accession>A0A2P4X9S6</accession>
<feature type="region of interest" description="Disordered" evidence="2">
    <location>
        <begin position="28"/>
        <end position="58"/>
    </location>
</feature>
<feature type="region of interest" description="Disordered" evidence="2">
    <location>
        <begin position="301"/>
        <end position="321"/>
    </location>
</feature>
<dbReference type="EMBL" id="NCKW01015609">
    <property type="protein sequence ID" value="POM62295.1"/>
    <property type="molecule type" value="Genomic_DNA"/>
</dbReference>
<name>A0A2P4X9S6_9STRA</name>
<dbReference type="CDD" id="cd00303">
    <property type="entry name" value="retropepsin_like"/>
    <property type="match status" value="1"/>
</dbReference>
<dbReference type="InterPro" id="IPR021109">
    <property type="entry name" value="Peptidase_aspartic_dom_sf"/>
</dbReference>
<dbReference type="GO" id="GO:0003676">
    <property type="term" value="F:nucleic acid binding"/>
    <property type="evidence" value="ECO:0007669"/>
    <property type="project" value="InterPro"/>
</dbReference>
<keyword evidence="5" id="KW-1185">Reference proteome</keyword>
<evidence type="ECO:0000313" key="5">
    <source>
        <dbReference type="Proteomes" id="UP000237271"/>
    </source>
</evidence>
<keyword evidence="1" id="KW-0863">Zinc-finger</keyword>
<dbReference type="PROSITE" id="PS50158">
    <property type="entry name" value="ZF_CCHC"/>
    <property type="match status" value="1"/>
</dbReference>
<dbReference type="Pfam" id="PF08284">
    <property type="entry name" value="RVP_2"/>
    <property type="match status" value="1"/>
</dbReference>
<reference evidence="4 5" key="1">
    <citation type="journal article" date="2017" name="Genome Biol. Evol.">
        <title>Phytophthora megakarya and P. palmivora, closely related causal agents of cacao black pod rot, underwent increases in genome sizes and gene numbers by different mechanisms.</title>
        <authorList>
            <person name="Ali S.S."/>
            <person name="Shao J."/>
            <person name="Lary D.J."/>
            <person name="Kronmiller B."/>
            <person name="Shen D."/>
            <person name="Strem M.D."/>
            <person name="Amoako-Attah I."/>
            <person name="Akrofi A.Y."/>
            <person name="Begoude B.A."/>
            <person name="Ten Hoopen G.M."/>
            <person name="Coulibaly K."/>
            <person name="Kebe B.I."/>
            <person name="Melnick R.L."/>
            <person name="Guiltinan M.J."/>
            <person name="Tyler B.M."/>
            <person name="Meinhardt L.W."/>
            <person name="Bailey B.A."/>
        </authorList>
    </citation>
    <scope>NUCLEOTIDE SEQUENCE [LARGE SCALE GENOMIC DNA]</scope>
    <source>
        <strain evidence="5">sbr112.9</strain>
    </source>
</reference>
<dbReference type="AlphaFoldDB" id="A0A2P4X9S6"/>
<dbReference type="Gene3D" id="2.40.70.10">
    <property type="entry name" value="Acid Proteases"/>
    <property type="match status" value="1"/>
</dbReference>